<evidence type="ECO:0000259" key="1">
    <source>
        <dbReference type="PROSITE" id="PS50995"/>
    </source>
</evidence>
<reference evidence="2" key="1">
    <citation type="submission" date="2016-01" db="EMBL/GenBank/DDBJ databases">
        <authorList>
            <person name="Peeters C."/>
        </authorList>
    </citation>
    <scope>NUCLEOTIDE SEQUENCE [LARGE SCALE GENOMIC DNA]</scope>
    <source>
        <strain evidence="2">LMG 29317</strain>
    </source>
</reference>
<dbReference type="InterPro" id="IPR000835">
    <property type="entry name" value="HTH_MarR-typ"/>
</dbReference>
<dbReference type="SUPFAM" id="SSF46785">
    <property type="entry name" value="Winged helix' DNA-binding domain"/>
    <property type="match status" value="1"/>
</dbReference>
<gene>
    <name evidence="2" type="ORF">AWB74_03405</name>
</gene>
<sequence length="191" mass="21915">MSDETRRAVYWFSRNAEFYEPVMVSAMENMKDVSEAASSLDLYEEPGHLIRRAHQISVAMFHEKLGREVTPVQYAVLRMLYECPGLDQVTLAQRVALDTSTTAEMAARMESKGWIVRQVLPRRQRRLLLTPAGEELLHKFIPAVKKLRAGLFDGMGEEDAEDLIRLLRKFVHLNNEQSRAPLRVNDESKAD</sequence>
<dbReference type="AlphaFoldDB" id="A0A158J4Z9"/>
<feature type="domain" description="HTH marR-type" evidence="1">
    <location>
        <begin position="26"/>
        <end position="172"/>
    </location>
</feature>
<dbReference type="InterPro" id="IPR039422">
    <property type="entry name" value="MarR/SlyA-like"/>
</dbReference>
<dbReference type="GO" id="GO:0003700">
    <property type="term" value="F:DNA-binding transcription factor activity"/>
    <property type="evidence" value="ECO:0007669"/>
    <property type="project" value="InterPro"/>
</dbReference>
<dbReference type="PANTHER" id="PTHR33164:SF95">
    <property type="entry name" value="TRANSCRIPTIONAL REGULATOR"/>
    <property type="match status" value="1"/>
</dbReference>
<dbReference type="Pfam" id="PF01047">
    <property type="entry name" value="MarR"/>
    <property type="match status" value="1"/>
</dbReference>
<dbReference type="PROSITE" id="PS50995">
    <property type="entry name" value="HTH_MARR_2"/>
    <property type="match status" value="1"/>
</dbReference>
<dbReference type="InterPro" id="IPR036390">
    <property type="entry name" value="WH_DNA-bd_sf"/>
</dbReference>
<accession>A0A158J4Z9</accession>
<dbReference type="Gene3D" id="1.10.10.10">
    <property type="entry name" value="Winged helix-like DNA-binding domain superfamily/Winged helix DNA-binding domain"/>
    <property type="match status" value="1"/>
</dbReference>
<dbReference type="Proteomes" id="UP000055019">
    <property type="component" value="Unassembled WGS sequence"/>
</dbReference>
<dbReference type="GO" id="GO:0006950">
    <property type="term" value="P:response to stress"/>
    <property type="evidence" value="ECO:0007669"/>
    <property type="project" value="TreeGrafter"/>
</dbReference>
<keyword evidence="3" id="KW-1185">Reference proteome</keyword>
<dbReference type="SMART" id="SM00347">
    <property type="entry name" value="HTH_MARR"/>
    <property type="match status" value="1"/>
</dbReference>
<name>A0A158J4Z9_9BURK</name>
<dbReference type="PANTHER" id="PTHR33164">
    <property type="entry name" value="TRANSCRIPTIONAL REGULATOR, MARR FAMILY"/>
    <property type="match status" value="1"/>
</dbReference>
<evidence type="ECO:0000313" key="3">
    <source>
        <dbReference type="Proteomes" id="UP000055019"/>
    </source>
</evidence>
<dbReference type="InterPro" id="IPR036388">
    <property type="entry name" value="WH-like_DNA-bd_sf"/>
</dbReference>
<organism evidence="2 3">
    <name type="scientific">Caballeronia arvi</name>
    <dbReference type="NCBI Taxonomy" id="1777135"/>
    <lineage>
        <taxon>Bacteria</taxon>
        <taxon>Pseudomonadati</taxon>
        <taxon>Pseudomonadota</taxon>
        <taxon>Betaproteobacteria</taxon>
        <taxon>Burkholderiales</taxon>
        <taxon>Burkholderiaceae</taxon>
        <taxon>Caballeronia</taxon>
    </lineage>
</organism>
<protein>
    <submittedName>
        <fullName evidence="2">MarR family transcriptional regulator</fullName>
    </submittedName>
</protein>
<comment type="caution">
    <text evidence="2">The sequence shown here is derived from an EMBL/GenBank/DDBJ whole genome shotgun (WGS) entry which is preliminary data.</text>
</comment>
<evidence type="ECO:0000313" key="2">
    <source>
        <dbReference type="EMBL" id="SAL63937.1"/>
    </source>
</evidence>
<dbReference type="EMBL" id="FCOM02000013">
    <property type="protein sequence ID" value="SAL63937.1"/>
    <property type="molecule type" value="Genomic_DNA"/>
</dbReference>
<proteinExistence type="predicted"/>